<dbReference type="AlphaFoldDB" id="A0A7S1QYI4"/>
<reference evidence="2" key="1">
    <citation type="submission" date="2021-01" db="EMBL/GenBank/DDBJ databases">
        <authorList>
            <person name="Corre E."/>
            <person name="Pelletier E."/>
            <person name="Niang G."/>
            <person name="Scheremetjew M."/>
            <person name="Finn R."/>
            <person name="Kale V."/>
            <person name="Holt S."/>
            <person name="Cochrane G."/>
            <person name="Meng A."/>
            <person name="Brown T."/>
            <person name="Cohen L."/>
        </authorList>
    </citation>
    <scope>NUCLEOTIDE SEQUENCE</scope>
    <source>
        <strain evidence="2">OF101</strain>
    </source>
</reference>
<proteinExistence type="predicted"/>
<feature type="region of interest" description="Disordered" evidence="1">
    <location>
        <begin position="117"/>
        <end position="167"/>
    </location>
</feature>
<sequence length="180" mass="19762">MTARKKGSNASPDWRAAASFYDEAVQMTPRNAAALYFGGMVRLARGSYAMAGFFFARSVAADCDYACAYNQLATCCLLLGDLTACVEVSEALLQRHNRIAAAHHHIAVALYSQEASANEQGAGPNQERRKRAASALRRAKDLQRGKSWGQNEDDMLEALGGDDPLPKKPARTWLFHAWRL</sequence>
<dbReference type="SUPFAM" id="SSF48452">
    <property type="entry name" value="TPR-like"/>
    <property type="match status" value="1"/>
</dbReference>
<dbReference type="InterPro" id="IPR011990">
    <property type="entry name" value="TPR-like_helical_dom_sf"/>
</dbReference>
<protein>
    <submittedName>
        <fullName evidence="2">Uncharacterized protein</fullName>
    </submittedName>
</protein>
<evidence type="ECO:0000313" key="2">
    <source>
        <dbReference type="EMBL" id="CAD9151391.1"/>
    </source>
</evidence>
<gene>
    <name evidence="2" type="ORF">ACAT0790_LOCUS31968</name>
</gene>
<dbReference type="EMBL" id="HBGE01052991">
    <property type="protein sequence ID" value="CAD9151391.1"/>
    <property type="molecule type" value="Transcribed_RNA"/>
</dbReference>
<evidence type="ECO:0000256" key="1">
    <source>
        <dbReference type="SAM" id="MobiDB-lite"/>
    </source>
</evidence>
<organism evidence="2">
    <name type="scientific">Alexandrium catenella</name>
    <name type="common">Red tide dinoflagellate</name>
    <name type="synonym">Gonyaulax catenella</name>
    <dbReference type="NCBI Taxonomy" id="2925"/>
    <lineage>
        <taxon>Eukaryota</taxon>
        <taxon>Sar</taxon>
        <taxon>Alveolata</taxon>
        <taxon>Dinophyceae</taxon>
        <taxon>Gonyaulacales</taxon>
        <taxon>Pyrocystaceae</taxon>
        <taxon>Alexandrium</taxon>
    </lineage>
</organism>
<dbReference type="Gene3D" id="1.25.40.10">
    <property type="entry name" value="Tetratricopeptide repeat domain"/>
    <property type="match status" value="1"/>
</dbReference>
<name>A0A7S1QYI4_ALECA</name>
<accession>A0A7S1QYI4</accession>